<dbReference type="RefSeq" id="WP_106524000.1">
    <property type="nucleotide sequence ID" value="NZ_PYGD01000007.1"/>
</dbReference>
<dbReference type="InterPro" id="IPR007372">
    <property type="entry name" value="Lipid/polyisoprenoid-bd_YceI"/>
</dbReference>
<reference evidence="2 3" key="1">
    <citation type="submission" date="2018-03" db="EMBL/GenBank/DDBJ databases">
        <title>Genomic Encyclopedia of Type Strains, Phase III (KMG-III): the genomes of soil and plant-associated and newly described type strains.</title>
        <authorList>
            <person name="Whitman W."/>
        </authorList>
    </citation>
    <scope>NUCLEOTIDE SEQUENCE [LARGE SCALE GENOMIC DNA]</scope>
    <source>
        <strain evidence="2 3">CGMCC 1.12700</strain>
    </source>
</reference>
<protein>
    <submittedName>
        <fullName evidence="2">Polyisoprenoid-binding protein YceI</fullName>
    </submittedName>
</protein>
<evidence type="ECO:0000313" key="2">
    <source>
        <dbReference type="EMBL" id="PSK90722.1"/>
    </source>
</evidence>
<gene>
    <name evidence="2" type="ORF">B0I18_107132</name>
</gene>
<dbReference type="PANTHER" id="PTHR34406:SF1">
    <property type="entry name" value="PROTEIN YCEI"/>
    <property type="match status" value="1"/>
</dbReference>
<evidence type="ECO:0000259" key="1">
    <source>
        <dbReference type="SMART" id="SM00867"/>
    </source>
</evidence>
<feature type="domain" description="Lipid/polyisoprenoid-binding YceI-like" evidence="1">
    <location>
        <begin position="5"/>
        <end position="174"/>
    </location>
</feature>
<organism evidence="2 3">
    <name type="scientific">Taibaiella chishuiensis</name>
    <dbReference type="NCBI Taxonomy" id="1434707"/>
    <lineage>
        <taxon>Bacteria</taxon>
        <taxon>Pseudomonadati</taxon>
        <taxon>Bacteroidota</taxon>
        <taxon>Chitinophagia</taxon>
        <taxon>Chitinophagales</taxon>
        <taxon>Chitinophagaceae</taxon>
        <taxon>Taibaiella</taxon>
    </lineage>
</organism>
<dbReference type="SUPFAM" id="SSF101874">
    <property type="entry name" value="YceI-like"/>
    <property type="match status" value="1"/>
</dbReference>
<dbReference type="OrthoDB" id="9811006at2"/>
<sequence length="181" mass="19909">MRKTQWAVDPAHSNVQFKIKHLVISSVTGSFRNFNGGASSDAENFEDAEIHFSVDVSSIDTNVEARDAHLRSADFFDAGVFPTITFQSNYFHKVKGDRYNLSGLLTLKGITQPVELVAEYGGAARDAEGRLRIGFEVTGSISRWEFGLNYGILTESGKFLLGEDVQFTANIQLVQEVAVAV</sequence>
<evidence type="ECO:0000313" key="3">
    <source>
        <dbReference type="Proteomes" id="UP000240572"/>
    </source>
</evidence>
<dbReference type="Gene3D" id="2.40.128.110">
    <property type="entry name" value="Lipid/polyisoprenoid-binding, YceI-like"/>
    <property type="match status" value="1"/>
</dbReference>
<dbReference type="InterPro" id="IPR036761">
    <property type="entry name" value="TTHA0802/YceI-like_sf"/>
</dbReference>
<dbReference type="AlphaFoldDB" id="A0A2P8D0H3"/>
<dbReference type="PANTHER" id="PTHR34406">
    <property type="entry name" value="PROTEIN YCEI"/>
    <property type="match status" value="1"/>
</dbReference>
<proteinExistence type="predicted"/>
<dbReference type="EMBL" id="PYGD01000007">
    <property type="protein sequence ID" value="PSK90722.1"/>
    <property type="molecule type" value="Genomic_DNA"/>
</dbReference>
<name>A0A2P8D0H3_9BACT</name>
<dbReference type="Pfam" id="PF04264">
    <property type="entry name" value="YceI"/>
    <property type="match status" value="1"/>
</dbReference>
<dbReference type="SMART" id="SM00867">
    <property type="entry name" value="YceI"/>
    <property type="match status" value="1"/>
</dbReference>
<accession>A0A2P8D0H3</accession>
<comment type="caution">
    <text evidence="2">The sequence shown here is derived from an EMBL/GenBank/DDBJ whole genome shotgun (WGS) entry which is preliminary data.</text>
</comment>
<dbReference type="Proteomes" id="UP000240572">
    <property type="component" value="Unassembled WGS sequence"/>
</dbReference>
<keyword evidence="3" id="KW-1185">Reference proteome</keyword>